<evidence type="ECO:0000313" key="3">
    <source>
        <dbReference type="Proteomes" id="UP000240572"/>
    </source>
</evidence>
<dbReference type="OrthoDB" id="9807212at2"/>
<dbReference type="InterPro" id="IPR051783">
    <property type="entry name" value="NAD(P)-dependent_oxidoreduct"/>
</dbReference>
<dbReference type="SUPFAM" id="SSF51735">
    <property type="entry name" value="NAD(P)-binding Rossmann-fold domains"/>
    <property type="match status" value="1"/>
</dbReference>
<sequence>MNIFLTGATGYIGSSVAVHLKNKGHAVYGLVRNPEKAAAVQALGIMPVVGTLDDVALLAQYAAQSDAVIHTADADHEQAVAVMLQALEGTGKTFIHTSGSSVVGDDALGATESPFIYDETTPFTPMDIRRARVALNERVLHAGRERGIRTVVIVPSMVYGQSLGLDVSSDQLPVVFRKSQEAGIGIYMGEGLNRWSNVHIADLVTLYQLALEQAPTGSYFFAENGEASYKELAGYVSEALGFGGATRSWPAGDALAELGDWARFALGSNSRVRALQARQLLGWQPAAAPVREWILSQKKQA</sequence>
<dbReference type="PANTHER" id="PTHR48079:SF6">
    <property type="entry name" value="NAD(P)-BINDING DOMAIN-CONTAINING PROTEIN-RELATED"/>
    <property type="match status" value="1"/>
</dbReference>
<comment type="caution">
    <text evidence="2">The sequence shown here is derived from an EMBL/GenBank/DDBJ whole genome shotgun (WGS) entry which is preliminary data.</text>
</comment>
<dbReference type="Proteomes" id="UP000240572">
    <property type="component" value="Unassembled WGS sequence"/>
</dbReference>
<dbReference type="PANTHER" id="PTHR48079">
    <property type="entry name" value="PROTEIN YEEZ"/>
    <property type="match status" value="1"/>
</dbReference>
<dbReference type="Gene3D" id="3.40.50.720">
    <property type="entry name" value="NAD(P)-binding Rossmann-like Domain"/>
    <property type="match status" value="1"/>
</dbReference>
<dbReference type="Pfam" id="PF01370">
    <property type="entry name" value="Epimerase"/>
    <property type="match status" value="1"/>
</dbReference>
<dbReference type="EMBL" id="PYGD01000006">
    <property type="protein sequence ID" value="PSK91178.1"/>
    <property type="molecule type" value="Genomic_DNA"/>
</dbReference>
<name>A0A2P8D1T6_9BACT</name>
<evidence type="ECO:0000313" key="2">
    <source>
        <dbReference type="EMBL" id="PSK91178.1"/>
    </source>
</evidence>
<accession>A0A2P8D1T6</accession>
<keyword evidence="3" id="KW-1185">Reference proteome</keyword>
<organism evidence="2 3">
    <name type="scientific">Taibaiella chishuiensis</name>
    <dbReference type="NCBI Taxonomy" id="1434707"/>
    <lineage>
        <taxon>Bacteria</taxon>
        <taxon>Pseudomonadati</taxon>
        <taxon>Bacteroidota</taxon>
        <taxon>Chitinophagia</taxon>
        <taxon>Chitinophagales</taxon>
        <taxon>Chitinophagaceae</taxon>
        <taxon>Taibaiella</taxon>
    </lineage>
</organism>
<dbReference type="AlphaFoldDB" id="A0A2P8D1T6"/>
<gene>
    <name evidence="2" type="ORF">B0I18_106190</name>
</gene>
<protein>
    <submittedName>
        <fullName evidence="2">Nucleoside-diphosphate-sugar epimerase</fullName>
    </submittedName>
</protein>
<feature type="domain" description="NAD-dependent epimerase/dehydratase" evidence="1">
    <location>
        <begin position="3"/>
        <end position="213"/>
    </location>
</feature>
<reference evidence="2 3" key="1">
    <citation type="submission" date="2018-03" db="EMBL/GenBank/DDBJ databases">
        <title>Genomic Encyclopedia of Type Strains, Phase III (KMG-III): the genomes of soil and plant-associated and newly described type strains.</title>
        <authorList>
            <person name="Whitman W."/>
        </authorList>
    </citation>
    <scope>NUCLEOTIDE SEQUENCE [LARGE SCALE GENOMIC DNA]</scope>
    <source>
        <strain evidence="2 3">CGMCC 1.12700</strain>
    </source>
</reference>
<dbReference type="InterPro" id="IPR036291">
    <property type="entry name" value="NAD(P)-bd_dom_sf"/>
</dbReference>
<dbReference type="GO" id="GO:0004029">
    <property type="term" value="F:aldehyde dehydrogenase (NAD+) activity"/>
    <property type="evidence" value="ECO:0007669"/>
    <property type="project" value="TreeGrafter"/>
</dbReference>
<evidence type="ECO:0000259" key="1">
    <source>
        <dbReference type="Pfam" id="PF01370"/>
    </source>
</evidence>
<dbReference type="InterPro" id="IPR001509">
    <property type="entry name" value="Epimerase_deHydtase"/>
</dbReference>
<dbReference type="RefSeq" id="WP_106523777.1">
    <property type="nucleotide sequence ID" value="NZ_PYGD01000006.1"/>
</dbReference>
<dbReference type="GO" id="GO:0005737">
    <property type="term" value="C:cytoplasm"/>
    <property type="evidence" value="ECO:0007669"/>
    <property type="project" value="TreeGrafter"/>
</dbReference>
<proteinExistence type="predicted"/>